<dbReference type="STRING" id="768710.DesyoDRAFT_4229"/>
<dbReference type="CDD" id="cd00075">
    <property type="entry name" value="HATPase"/>
    <property type="match status" value="1"/>
</dbReference>
<dbReference type="AlphaFoldDB" id="H5XXI0"/>
<evidence type="ECO:0000313" key="17">
    <source>
        <dbReference type="EMBL" id="EHQ91186.1"/>
    </source>
</evidence>
<evidence type="ECO:0000259" key="16">
    <source>
        <dbReference type="PROSITE" id="PS50885"/>
    </source>
</evidence>
<evidence type="ECO:0000256" key="1">
    <source>
        <dbReference type="ARBA" id="ARBA00000085"/>
    </source>
</evidence>
<evidence type="ECO:0000256" key="8">
    <source>
        <dbReference type="ARBA" id="ARBA00022741"/>
    </source>
</evidence>
<dbReference type="SMART" id="SM00304">
    <property type="entry name" value="HAMP"/>
    <property type="match status" value="1"/>
</dbReference>
<dbReference type="FunFam" id="1.10.287.130:FF:000001">
    <property type="entry name" value="Two-component sensor histidine kinase"/>
    <property type="match status" value="1"/>
</dbReference>
<dbReference type="HOGENOM" id="CLU_000445_89_6_9"/>
<evidence type="ECO:0000256" key="4">
    <source>
        <dbReference type="ARBA" id="ARBA00022475"/>
    </source>
</evidence>
<dbReference type="Pfam" id="PF02518">
    <property type="entry name" value="HATPase_c"/>
    <property type="match status" value="1"/>
</dbReference>
<dbReference type="eggNOG" id="COG5002">
    <property type="taxonomic scope" value="Bacteria"/>
</dbReference>
<keyword evidence="18" id="KW-1185">Reference proteome</keyword>
<dbReference type="PRINTS" id="PR00344">
    <property type="entry name" value="BCTRLSENSOR"/>
</dbReference>
<keyword evidence="4" id="KW-1003">Cell membrane</keyword>
<keyword evidence="7 14" id="KW-0812">Transmembrane</keyword>
<accession>H5XXI0</accession>
<proteinExistence type="predicted"/>
<dbReference type="Pfam" id="PF00512">
    <property type="entry name" value="HisKA"/>
    <property type="match status" value="1"/>
</dbReference>
<dbReference type="PROSITE" id="PS50109">
    <property type="entry name" value="HIS_KIN"/>
    <property type="match status" value="1"/>
</dbReference>
<keyword evidence="13 14" id="KW-0472">Membrane</keyword>
<dbReference type="Proteomes" id="UP000005104">
    <property type="component" value="Chromosome"/>
</dbReference>
<keyword evidence="5" id="KW-0597">Phosphoprotein</keyword>
<evidence type="ECO:0000256" key="11">
    <source>
        <dbReference type="ARBA" id="ARBA00022989"/>
    </source>
</evidence>
<dbReference type="FunFam" id="3.30.565.10:FF:000006">
    <property type="entry name" value="Sensor histidine kinase WalK"/>
    <property type="match status" value="1"/>
</dbReference>
<evidence type="ECO:0000256" key="12">
    <source>
        <dbReference type="ARBA" id="ARBA00023012"/>
    </source>
</evidence>
<keyword evidence="12" id="KW-0902">Two-component regulatory system</keyword>
<dbReference type="SMART" id="SM00388">
    <property type="entry name" value="HisKA"/>
    <property type="match status" value="1"/>
</dbReference>
<dbReference type="Gene3D" id="6.10.340.10">
    <property type="match status" value="1"/>
</dbReference>
<dbReference type="PROSITE" id="PS50885">
    <property type="entry name" value="HAMP"/>
    <property type="match status" value="1"/>
</dbReference>
<dbReference type="InterPro" id="IPR003594">
    <property type="entry name" value="HATPase_dom"/>
</dbReference>
<evidence type="ECO:0000256" key="13">
    <source>
        <dbReference type="ARBA" id="ARBA00023136"/>
    </source>
</evidence>
<evidence type="ECO:0000256" key="3">
    <source>
        <dbReference type="ARBA" id="ARBA00012438"/>
    </source>
</evidence>
<comment type="catalytic activity">
    <reaction evidence="1">
        <text>ATP + protein L-histidine = ADP + protein N-phospho-L-histidine.</text>
        <dbReference type="EC" id="2.7.13.3"/>
    </reaction>
</comment>
<keyword evidence="8" id="KW-0547">Nucleotide-binding</keyword>
<feature type="transmembrane region" description="Helical" evidence="14">
    <location>
        <begin position="179"/>
        <end position="201"/>
    </location>
</feature>
<dbReference type="SUPFAM" id="SSF55874">
    <property type="entry name" value="ATPase domain of HSP90 chaperone/DNA topoisomerase II/histidine kinase"/>
    <property type="match status" value="1"/>
</dbReference>
<feature type="transmembrane region" description="Helical" evidence="14">
    <location>
        <begin position="20"/>
        <end position="40"/>
    </location>
</feature>
<dbReference type="GO" id="GO:0000155">
    <property type="term" value="F:phosphorelay sensor kinase activity"/>
    <property type="evidence" value="ECO:0007669"/>
    <property type="project" value="InterPro"/>
</dbReference>
<dbReference type="GO" id="GO:0005886">
    <property type="term" value="C:plasma membrane"/>
    <property type="evidence" value="ECO:0007669"/>
    <property type="project" value="UniProtKB-SubCell"/>
</dbReference>
<evidence type="ECO:0000256" key="2">
    <source>
        <dbReference type="ARBA" id="ARBA00004651"/>
    </source>
</evidence>
<organism evidence="17 18">
    <name type="scientific">Desulfosporosinus youngiae DSM 17734</name>
    <dbReference type="NCBI Taxonomy" id="768710"/>
    <lineage>
        <taxon>Bacteria</taxon>
        <taxon>Bacillati</taxon>
        <taxon>Bacillota</taxon>
        <taxon>Clostridia</taxon>
        <taxon>Eubacteriales</taxon>
        <taxon>Desulfitobacteriaceae</taxon>
        <taxon>Desulfosporosinus</taxon>
    </lineage>
</organism>
<evidence type="ECO:0000256" key="14">
    <source>
        <dbReference type="SAM" id="Phobius"/>
    </source>
</evidence>
<dbReference type="Pfam" id="PF00672">
    <property type="entry name" value="HAMP"/>
    <property type="match status" value="1"/>
</dbReference>
<dbReference type="CDD" id="cd06225">
    <property type="entry name" value="HAMP"/>
    <property type="match status" value="1"/>
</dbReference>
<evidence type="ECO:0000256" key="10">
    <source>
        <dbReference type="ARBA" id="ARBA00022840"/>
    </source>
</evidence>
<comment type="subcellular location">
    <subcellularLocation>
        <location evidence="2">Cell membrane</location>
        <topology evidence="2">Multi-pass membrane protein</topology>
    </subcellularLocation>
</comment>
<dbReference type="InterPro" id="IPR003660">
    <property type="entry name" value="HAMP_dom"/>
</dbReference>
<evidence type="ECO:0000256" key="6">
    <source>
        <dbReference type="ARBA" id="ARBA00022679"/>
    </source>
</evidence>
<dbReference type="InterPro" id="IPR050398">
    <property type="entry name" value="HssS/ArlS-like"/>
</dbReference>
<name>H5XXI0_9FIRM</name>
<gene>
    <name evidence="17" type="ORF">DesyoDRAFT_4229</name>
</gene>
<keyword evidence="11 14" id="KW-1133">Transmembrane helix</keyword>
<evidence type="ECO:0000256" key="5">
    <source>
        <dbReference type="ARBA" id="ARBA00022553"/>
    </source>
</evidence>
<dbReference type="PANTHER" id="PTHR45528:SF1">
    <property type="entry name" value="SENSOR HISTIDINE KINASE CPXA"/>
    <property type="match status" value="1"/>
</dbReference>
<dbReference type="InterPro" id="IPR004358">
    <property type="entry name" value="Sig_transdc_His_kin-like_C"/>
</dbReference>
<dbReference type="RefSeq" id="WP_007785998.1">
    <property type="nucleotide sequence ID" value="NZ_CM001441.1"/>
</dbReference>
<dbReference type="SUPFAM" id="SSF158472">
    <property type="entry name" value="HAMP domain-like"/>
    <property type="match status" value="1"/>
</dbReference>
<keyword evidence="6" id="KW-0808">Transferase</keyword>
<evidence type="ECO:0000256" key="7">
    <source>
        <dbReference type="ARBA" id="ARBA00022692"/>
    </source>
</evidence>
<protein>
    <recommendedName>
        <fullName evidence="3">histidine kinase</fullName>
        <ecNumber evidence="3">2.7.13.3</ecNumber>
    </recommendedName>
</protein>
<dbReference type="OrthoDB" id="112712at2"/>
<dbReference type="PANTHER" id="PTHR45528">
    <property type="entry name" value="SENSOR HISTIDINE KINASE CPXA"/>
    <property type="match status" value="1"/>
</dbReference>
<feature type="domain" description="HAMP" evidence="16">
    <location>
        <begin position="202"/>
        <end position="255"/>
    </location>
</feature>
<dbReference type="InterPro" id="IPR003661">
    <property type="entry name" value="HisK_dim/P_dom"/>
</dbReference>
<dbReference type="InterPro" id="IPR036890">
    <property type="entry name" value="HATPase_C_sf"/>
</dbReference>
<reference evidence="17 18" key="1">
    <citation type="submission" date="2011-11" db="EMBL/GenBank/DDBJ databases">
        <title>The Noncontiguous Finished genome of Desulfosporosinus youngiae DSM 17734.</title>
        <authorList>
            <consortium name="US DOE Joint Genome Institute (JGI-PGF)"/>
            <person name="Lucas S."/>
            <person name="Han J."/>
            <person name="Lapidus A."/>
            <person name="Cheng J.-F."/>
            <person name="Goodwin L."/>
            <person name="Pitluck S."/>
            <person name="Peters L."/>
            <person name="Ovchinnikova G."/>
            <person name="Lu M."/>
            <person name="Land M.L."/>
            <person name="Hauser L."/>
            <person name="Pester M."/>
            <person name="Spring S."/>
            <person name="Ollivier B."/>
            <person name="Rattei T."/>
            <person name="Klenk H.-P."/>
            <person name="Wagner M."/>
            <person name="Loy A."/>
            <person name="Woyke T.J."/>
        </authorList>
    </citation>
    <scope>NUCLEOTIDE SEQUENCE [LARGE SCALE GENOMIC DNA]</scope>
    <source>
        <strain evidence="17 18">DSM 17734</strain>
    </source>
</reference>
<dbReference type="CDD" id="cd00082">
    <property type="entry name" value="HisKA"/>
    <property type="match status" value="1"/>
</dbReference>
<dbReference type="InterPro" id="IPR036097">
    <property type="entry name" value="HisK_dim/P_sf"/>
</dbReference>
<evidence type="ECO:0000313" key="18">
    <source>
        <dbReference type="Proteomes" id="UP000005104"/>
    </source>
</evidence>
<keyword evidence="10" id="KW-0067">ATP-binding</keyword>
<dbReference type="SUPFAM" id="SSF47384">
    <property type="entry name" value="Homodimeric domain of signal transducing histidine kinase"/>
    <property type="match status" value="1"/>
</dbReference>
<dbReference type="EMBL" id="CM001441">
    <property type="protein sequence ID" value="EHQ91186.1"/>
    <property type="molecule type" value="Genomic_DNA"/>
</dbReference>
<keyword evidence="9 17" id="KW-0418">Kinase</keyword>
<dbReference type="Gene3D" id="1.10.287.130">
    <property type="match status" value="1"/>
</dbReference>
<feature type="domain" description="Histidine kinase" evidence="15">
    <location>
        <begin position="270"/>
        <end position="485"/>
    </location>
</feature>
<evidence type="ECO:0000259" key="15">
    <source>
        <dbReference type="PROSITE" id="PS50109"/>
    </source>
</evidence>
<dbReference type="GO" id="GO:0005524">
    <property type="term" value="F:ATP binding"/>
    <property type="evidence" value="ECO:0007669"/>
    <property type="project" value="UniProtKB-KW"/>
</dbReference>
<dbReference type="Gene3D" id="3.30.565.10">
    <property type="entry name" value="Histidine kinase-like ATPase, C-terminal domain"/>
    <property type="match status" value="1"/>
</dbReference>
<dbReference type="EC" id="2.7.13.3" evidence="3"/>
<sequence>MKKLIRSYIVPNSLLFQLLSRSLLVMAILLAVIGLFQYLFMREVTYSNRASSIRNQILSAPPDLWEEAVRSVESNIPGRFPVFFMPDTRISFIDAQGNFLDLPNDLADHQLGNTPQLTKEDYQKALSSKQKLTYKVVNQPDVGEQLVVLQPIGNKFHNTGLIQVSLSTKPLKDGLIRQLLIFMTLAFLALIAGMFALISVLRKTLEPLSNMTKTVEKINAGNLQERFPPEQGQVEIDRLAFSFNGMLERLETSFEAEKEAKEQMRRFVADASHELRTPLTSIHGFLEVLLRGAMNQPDKLDKSLRSMLTESERMKKLVQDLLLLAKLDRSPTINPEEGDVEVLIKEMEPQLRLLAGNRTVNLRLTAPARCWFDEDKLKQIILNLFHNAVQHTDANKGQINITLEPMNGGLELVVRDNGPGIGKEHLPHLFNRFYRSDPSRTRKYGGAGLGLAITKTIVELHGGLIRVESSPGEGSAFYVWIPVRPATANAIK</sequence>
<dbReference type="InterPro" id="IPR005467">
    <property type="entry name" value="His_kinase_dom"/>
</dbReference>
<evidence type="ECO:0000256" key="9">
    <source>
        <dbReference type="ARBA" id="ARBA00022777"/>
    </source>
</evidence>
<dbReference type="SMART" id="SM00387">
    <property type="entry name" value="HATPase_c"/>
    <property type="match status" value="1"/>
</dbReference>